<gene>
    <name evidence="1" type="ORF">CTZ28_25440</name>
</gene>
<feature type="non-terminal residue" evidence="1">
    <location>
        <position position="89"/>
    </location>
</feature>
<evidence type="ECO:0000313" key="1">
    <source>
        <dbReference type="EMBL" id="RMB83346.1"/>
    </source>
</evidence>
<protein>
    <submittedName>
        <fullName evidence="1">Uncharacterized protein</fullName>
    </submittedName>
</protein>
<proteinExistence type="predicted"/>
<name>A0A3M0IMQ2_9ACTN</name>
<accession>A0A3M0IMQ2</accession>
<comment type="caution">
    <text evidence="1">The sequence shown here is derived from an EMBL/GenBank/DDBJ whole genome shotgun (WGS) entry which is preliminary data.</text>
</comment>
<organism evidence="1 2">
    <name type="scientific">Streptomyces shenzhenensis</name>
    <dbReference type="NCBI Taxonomy" id="943815"/>
    <lineage>
        <taxon>Bacteria</taxon>
        <taxon>Bacillati</taxon>
        <taxon>Actinomycetota</taxon>
        <taxon>Actinomycetes</taxon>
        <taxon>Kitasatosporales</taxon>
        <taxon>Streptomycetaceae</taxon>
        <taxon>Streptomyces</taxon>
    </lineage>
</organism>
<dbReference type="Proteomes" id="UP000270471">
    <property type="component" value="Unassembled WGS sequence"/>
</dbReference>
<evidence type="ECO:0000313" key="2">
    <source>
        <dbReference type="Proteomes" id="UP000270471"/>
    </source>
</evidence>
<dbReference type="EMBL" id="PENI01000017">
    <property type="protein sequence ID" value="RMB83346.1"/>
    <property type="molecule type" value="Genomic_DNA"/>
</dbReference>
<dbReference type="AlphaFoldDB" id="A0A3M0IMQ2"/>
<keyword evidence="2" id="KW-1185">Reference proteome</keyword>
<reference evidence="1 2" key="1">
    <citation type="submission" date="2017-11" db="EMBL/GenBank/DDBJ databases">
        <title>Draft genome of actinobacteria isolated from guarana (Paullinia cupana (Mart.) Ducke.</title>
        <authorList>
            <person name="Siqueira K.A."/>
            <person name="Liotti R.G."/>
            <person name="Mendes T.A.O."/>
            <person name="Soares M.A."/>
        </authorList>
    </citation>
    <scope>NUCLEOTIDE SEQUENCE [LARGE SCALE GENOMIC DNA]</scope>
    <source>
        <strain evidence="1 2">193</strain>
    </source>
</reference>
<sequence length="89" mass="10370">MVPGIGYVDETPYDRDSFDVLWARYALRPKRRRGSPQLRNVHPYRQRRAMLNMMCQVCSRMPPDPHGPHLFLLRDSCGAVREGERTTSP</sequence>